<dbReference type="AlphaFoldDB" id="A0AAU3I1K7"/>
<sequence length="88" mass="9458">MFGGIAGFIAVGIAIAIGVAGERAAKKRKKAFWDTYGSFEGFRDQVDAERVQGVRRASGDIAAVKAVRGDHPHVPLVMAKRYVDELPS</sequence>
<keyword evidence="1" id="KW-0472">Membrane</keyword>
<name>A0AAU3I1K7_9ACTN</name>
<evidence type="ECO:0000256" key="1">
    <source>
        <dbReference type="SAM" id="Phobius"/>
    </source>
</evidence>
<protein>
    <recommendedName>
        <fullName evidence="3">Secreted protein</fullName>
    </recommendedName>
</protein>
<reference evidence="2" key="1">
    <citation type="submission" date="2022-10" db="EMBL/GenBank/DDBJ databases">
        <title>The complete genomes of actinobacterial strains from the NBC collection.</title>
        <authorList>
            <person name="Joergensen T.S."/>
            <person name="Alvarez Arevalo M."/>
            <person name="Sterndorff E.B."/>
            <person name="Faurdal D."/>
            <person name="Vuksanovic O."/>
            <person name="Mourched A.-S."/>
            <person name="Charusanti P."/>
            <person name="Shaw S."/>
            <person name="Blin K."/>
            <person name="Weber T."/>
        </authorList>
    </citation>
    <scope>NUCLEOTIDE SEQUENCE</scope>
    <source>
        <strain evidence="2">NBC_01393</strain>
    </source>
</reference>
<organism evidence="2">
    <name type="scientific">Streptomyces sp. NBC_01393</name>
    <dbReference type="NCBI Taxonomy" id="2903851"/>
    <lineage>
        <taxon>Bacteria</taxon>
        <taxon>Bacillati</taxon>
        <taxon>Actinomycetota</taxon>
        <taxon>Actinomycetes</taxon>
        <taxon>Kitasatosporales</taxon>
        <taxon>Streptomycetaceae</taxon>
        <taxon>Streptomyces</taxon>
    </lineage>
</organism>
<proteinExistence type="predicted"/>
<evidence type="ECO:0008006" key="3">
    <source>
        <dbReference type="Google" id="ProtNLM"/>
    </source>
</evidence>
<keyword evidence="1" id="KW-1133">Transmembrane helix</keyword>
<accession>A0AAU3I1K7</accession>
<dbReference type="EMBL" id="CP109546">
    <property type="protein sequence ID" value="WTZ11150.1"/>
    <property type="molecule type" value="Genomic_DNA"/>
</dbReference>
<gene>
    <name evidence="2" type="ORF">OG699_26140</name>
</gene>
<feature type="transmembrane region" description="Helical" evidence="1">
    <location>
        <begin position="6"/>
        <end position="25"/>
    </location>
</feature>
<evidence type="ECO:0000313" key="2">
    <source>
        <dbReference type="EMBL" id="WTZ11150.1"/>
    </source>
</evidence>
<keyword evidence="1" id="KW-0812">Transmembrane</keyword>